<keyword evidence="3" id="KW-1185">Reference proteome</keyword>
<sequence length="163" mass="18283">MQRAILLPASKGGLINIRWFDEQTKLKAGTKQQTFVSEMKRILVFIMVVLVALQSFGKWLILLEYRVNQEYIARVLCENKARPQLKCKGKCQLMKKLAAEEKQSGSQAGSNQKADAADVLFTPENTGDKMEPVMALLPKANTRYLVRDYTAPATGIFHPPLQG</sequence>
<dbReference type="STRING" id="1302690.BUE76_05925"/>
<keyword evidence="1" id="KW-0472">Membrane</keyword>
<gene>
    <name evidence="2" type="ORF">SAMN05444008_103296</name>
</gene>
<evidence type="ECO:0000313" key="2">
    <source>
        <dbReference type="EMBL" id="SHE90164.1"/>
    </source>
</evidence>
<proteinExistence type="predicted"/>
<dbReference type="EMBL" id="FQUO01000003">
    <property type="protein sequence ID" value="SHE90164.1"/>
    <property type="molecule type" value="Genomic_DNA"/>
</dbReference>
<protein>
    <submittedName>
        <fullName evidence="2">Uncharacterized protein</fullName>
    </submittedName>
</protein>
<keyword evidence="1" id="KW-0812">Transmembrane</keyword>
<dbReference type="AlphaFoldDB" id="A0A1M4X9I3"/>
<reference evidence="2 3" key="1">
    <citation type="submission" date="2016-11" db="EMBL/GenBank/DDBJ databases">
        <authorList>
            <person name="Jaros S."/>
            <person name="Januszkiewicz K."/>
            <person name="Wedrychowicz H."/>
        </authorList>
    </citation>
    <scope>NUCLEOTIDE SEQUENCE [LARGE SCALE GENOMIC DNA]</scope>
    <source>
        <strain evidence="2 3">DSM 26897</strain>
    </source>
</reference>
<organism evidence="2 3">
    <name type="scientific">Cnuella takakiae</name>
    <dbReference type="NCBI Taxonomy" id="1302690"/>
    <lineage>
        <taxon>Bacteria</taxon>
        <taxon>Pseudomonadati</taxon>
        <taxon>Bacteroidota</taxon>
        <taxon>Chitinophagia</taxon>
        <taxon>Chitinophagales</taxon>
        <taxon>Chitinophagaceae</taxon>
        <taxon>Cnuella</taxon>
    </lineage>
</organism>
<accession>A0A1M4X9I3</accession>
<keyword evidence="1" id="KW-1133">Transmembrane helix</keyword>
<feature type="transmembrane region" description="Helical" evidence="1">
    <location>
        <begin position="42"/>
        <end position="62"/>
    </location>
</feature>
<dbReference type="RefSeq" id="WP_073040896.1">
    <property type="nucleotide sequence ID" value="NZ_FQUO01000003.1"/>
</dbReference>
<dbReference type="OrthoDB" id="980645at2"/>
<evidence type="ECO:0000256" key="1">
    <source>
        <dbReference type="SAM" id="Phobius"/>
    </source>
</evidence>
<evidence type="ECO:0000313" key="3">
    <source>
        <dbReference type="Proteomes" id="UP000184368"/>
    </source>
</evidence>
<dbReference type="Proteomes" id="UP000184368">
    <property type="component" value="Unassembled WGS sequence"/>
</dbReference>
<name>A0A1M4X9I3_9BACT</name>